<comment type="subcellular location">
    <subcellularLocation>
        <location evidence="1">Cell membrane</location>
        <topology evidence="1">Multi-pass membrane protein</topology>
    </subcellularLocation>
</comment>
<evidence type="ECO:0000256" key="2">
    <source>
        <dbReference type="ARBA" id="ARBA00022475"/>
    </source>
</evidence>
<evidence type="ECO:0000259" key="7">
    <source>
        <dbReference type="Pfam" id="PF00005"/>
    </source>
</evidence>
<proteinExistence type="predicted"/>
<keyword evidence="4 6" id="KW-1133">Transmembrane helix</keyword>
<evidence type="ECO:0000256" key="3">
    <source>
        <dbReference type="ARBA" id="ARBA00022692"/>
    </source>
</evidence>
<gene>
    <name evidence="9" type="ORF">FEF22_000270</name>
</gene>
<evidence type="ECO:0000256" key="1">
    <source>
        <dbReference type="ARBA" id="ARBA00004651"/>
    </source>
</evidence>
<keyword evidence="3 6" id="KW-0812">Transmembrane</keyword>
<dbReference type="SUPFAM" id="SSF52540">
    <property type="entry name" value="P-loop containing nucleoside triphosphate hydrolases"/>
    <property type="match status" value="1"/>
</dbReference>
<dbReference type="InterPro" id="IPR003838">
    <property type="entry name" value="ABC3_permease_C"/>
</dbReference>
<organism evidence="9 10">
    <name type="scientific">Texas Phoenix palm phytoplasma</name>
    <dbReference type="NCBI Taxonomy" id="176709"/>
    <lineage>
        <taxon>Bacteria</taxon>
        <taxon>Bacillati</taxon>
        <taxon>Mycoplasmatota</taxon>
        <taxon>Mollicutes</taxon>
        <taxon>Acholeplasmatales</taxon>
        <taxon>Acholeplasmataceae</taxon>
        <taxon>Candidatus Phytoplasma</taxon>
        <taxon>16SrIV (Coconut lethal yellows group)</taxon>
    </lineage>
</organism>
<evidence type="ECO:0000259" key="8">
    <source>
        <dbReference type="Pfam" id="PF02687"/>
    </source>
</evidence>
<evidence type="ECO:0000313" key="10">
    <source>
        <dbReference type="Proteomes" id="UP001192346"/>
    </source>
</evidence>
<sequence>MDLDKSFKMRKINELSGGQKQRISIIRALVKDSKVILADEPTSNIDSDTSKRIFNRFKKISKNKLLIIVTHDEDKAYKYADRIIKIQNGSIIEDNLITKTESLKPKKEISISNNMFQVKENNYEKDEFISIFSFLNMKLIFKMAISILKCKKLFLLFICTFMPIIFACLYGFPIMCSIFFSQEKNSFVPIEFFHLFSKMMINVSKTQIFDFFIKILIFFCLLPFLILLLYFSLSIRLKKKEIGILKGLGSNNYNIFKIFLVECFLFSLINFILSLFLLIFLSKSLNIYNSTNSDSNFIVNFFTFSIHNDVLKKIILEQFRHFEISYFFISPIFRILSLSSYLFILIFLFSFLCLILPIFQLLRKKTIDILK</sequence>
<name>A0ABS5BJ52_9MOLU</name>
<evidence type="ECO:0000256" key="6">
    <source>
        <dbReference type="SAM" id="Phobius"/>
    </source>
</evidence>
<feature type="domain" description="ABC transporter" evidence="7">
    <location>
        <begin position="8"/>
        <end position="43"/>
    </location>
</feature>
<protein>
    <submittedName>
        <fullName evidence="9">FtsX-like permease family protein</fullName>
    </submittedName>
</protein>
<feature type="transmembrane region" description="Helical" evidence="6">
    <location>
        <begin position="153"/>
        <end position="180"/>
    </location>
</feature>
<feature type="transmembrane region" description="Helical" evidence="6">
    <location>
        <begin position="211"/>
        <end position="233"/>
    </location>
</feature>
<keyword evidence="2" id="KW-1003">Cell membrane</keyword>
<dbReference type="EMBL" id="VBRA02000003">
    <property type="protein sequence ID" value="MBP3059224.1"/>
    <property type="molecule type" value="Genomic_DNA"/>
</dbReference>
<dbReference type="PANTHER" id="PTHR42798">
    <property type="entry name" value="LIPOPROTEIN-RELEASING SYSTEM ATP-BINDING PROTEIN LOLD"/>
    <property type="match status" value="1"/>
</dbReference>
<comment type="caution">
    <text evidence="9">The sequence shown here is derived from an EMBL/GenBank/DDBJ whole genome shotgun (WGS) entry which is preliminary data.</text>
</comment>
<evidence type="ECO:0000256" key="5">
    <source>
        <dbReference type="ARBA" id="ARBA00023136"/>
    </source>
</evidence>
<dbReference type="PANTHER" id="PTHR42798:SF6">
    <property type="entry name" value="CELL DIVISION ATP-BINDING PROTEIN FTSE"/>
    <property type="match status" value="1"/>
</dbReference>
<evidence type="ECO:0000313" key="9">
    <source>
        <dbReference type="EMBL" id="MBP3059224.1"/>
    </source>
</evidence>
<dbReference type="InterPro" id="IPR003439">
    <property type="entry name" value="ABC_transporter-like_ATP-bd"/>
</dbReference>
<dbReference type="Pfam" id="PF00005">
    <property type="entry name" value="ABC_tran"/>
    <property type="match status" value="1"/>
</dbReference>
<reference evidence="9" key="1">
    <citation type="submission" date="2019-10" db="EMBL/GenBank/DDBJ databases">
        <title>Whole Genome Sequencing and Characterization of Texas Phoenix Palm Decline Phytoplasma Belongs to Lethal Yellowing (16SrIV) Group.</title>
        <authorList>
            <person name="Bao M."/>
        </authorList>
    </citation>
    <scope>NUCLEOTIDE SEQUENCE [LARGE SCALE GENOMIC DNA]</scope>
    <source>
        <strain evidence="9">ACPD</strain>
    </source>
</reference>
<dbReference type="Proteomes" id="UP001192346">
    <property type="component" value="Unassembled WGS sequence"/>
</dbReference>
<dbReference type="Gene3D" id="3.40.50.300">
    <property type="entry name" value="P-loop containing nucleotide triphosphate hydrolases"/>
    <property type="match status" value="1"/>
</dbReference>
<keyword evidence="5 6" id="KW-0472">Membrane</keyword>
<dbReference type="Pfam" id="PF02687">
    <property type="entry name" value="FtsX"/>
    <property type="match status" value="1"/>
</dbReference>
<keyword evidence="10" id="KW-1185">Reference proteome</keyword>
<feature type="transmembrane region" description="Helical" evidence="6">
    <location>
        <begin position="254"/>
        <end position="281"/>
    </location>
</feature>
<dbReference type="InterPro" id="IPR027417">
    <property type="entry name" value="P-loop_NTPase"/>
</dbReference>
<evidence type="ECO:0000256" key="4">
    <source>
        <dbReference type="ARBA" id="ARBA00022989"/>
    </source>
</evidence>
<feature type="domain" description="ABC3 transporter permease C-terminal" evidence="8">
    <location>
        <begin position="215"/>
        <end position="364"/>
    </location>
</feature>
<accession>A0ABS5BJ52</accession>
<feature type="transmembrane region" description="Helical" evidence="6">
    <location>
        <begin position="341"/>
        <end position="362"/>
    </location>
</feature>